<evidence type="ECO:0008006" key="2">
    <source>
        <dbReference type="Google" id="ProtNLM"/>
    </source>
</evidence>
<dbReference type="AlphaFoldDB" id="A0AA90K8U7"/>
<proteinExistence type="predicted"/>
<accession>A0AA90K8U7</accession>
<sequence>MRILVDGLDLSGKTTLVDTLLESLAARGVPAVRHRGMLAEHHPFEGLLKKLPLARQAESSGITAAYLAAGFALDAALVPFDPPHTGGALLIQEGYADRTMAVGLAGGPYLPAALALWASRCFATFDLAVFLHASPDVRRHRIADRAHPDVGDRRSVEDEGFAHRFDTALLHHLGRRHRCLLTFDTGQFGPEEIAEQVIAAMTLPTSVATRHPVLGTVAAAA</sequence>
<gene>
    <name evidence="1" type="ORF">POF50_011285</name>
</gene>
<dbReference type="RefSeq" id="WP_271313038.1">
    <property type="nucleotide sequence ID" value="NZ_JABXJJ020000012.1"/>
</dbReference>
<protein>
    <recommendedName>
        <fullName evidence="2">Thymidylate kinase</fullName>
    </recommendedName>
</protein>
<dbReference type="EMBL" id="JABXJJ020000012">
    <property type="protein sequence ID" value="MDI5969912.1"/>
    <property type="molecule type" value="Genomic_DNA"/>
</dbReference>
<organism evidence="1">
    <name type="scientific">Streptantibioticus silvisoli</name>
    <dbReference type="NCBI Taxonomy" id="2705255"/>
    <lineage>
        <taxon>Bacteria</taxon>
        <taxon>Bacillati</taxon>
        <taxon>Actinomycetota</taxon>
        <taxon>Actinomycetes</taxon>
        <taxon>Kitasatosporales</taxon>
        <taxon>Streptomycetaceae</taxon>
        <taxon>Streptantibioticus</taxon>
    </lineage>
</organism>
<dbReference type="Gene3D" id="3.40.50.300">
    <property type="entry name" value="P-loop containing nucleotide triphosphate hydrolases"/>
    <property type="match status" value="1"/>
</dbReference>
<comment type="caution">
    <text evidence="1">The sequence shown here is derived from an EMBL/GenBank/DDBJ whole genome shotgun (WGS) entry which is preliminary data.</text>
</comment>
<name>A0AA90K8U7_9ACTN</name>
<evidence type="ECO:0000313" key="1">
    <source>
        <dbReference type="EMBL" id="MDI5969912.1"/>
    </source>
</evidence>
<dbReference type="SUPFAM" id="SSF52540">
    <property type="entry name" value="P-loop containing nucleoside triphosphate hydrolases"/>
    <property type="match status" value="1"/>
</dbReference>
<dbReference type="InterPro" id="IPR027417">
    <property type="entry name" value="P-loop_NTPase"/>
</dbReference>
<reference evidence="1" key="1">
    <citation type="submission" date="2023-05" db="EMBL/GenBank/DDBJ databases">
        <title>Streptantibioticus silvisoli sp. nov., acidotolerant actinomycetes 1 from pine litter.</title>
        <authorList>
            <person name="Swiecimska M."/>
            <person name="Golinska P."/>
            <person name="Sangal V."/>
            <person name="Wachnowicz B."/>
            <person name="Goodfellow M."/>
        </authorList>
    </citation>
    <scope>NUCLEOTIDE SEQUENCE</scope>
    <source>
        <strain evidence="1">SL13</strain>
    </source>
</reference>